<evidence type="ECO:0000313" key="2">
    <source>
        <dbReference type="Proteomes" id="UP000700334"/>
    </source>
</evidence>
<organism evidence="1 2">
    <name type="scientific">Galemys pyrenaicus</name>
    <name type="common">Iberian desman</name>
    <name type="synonym">Pyrenean desman</name>
    <dbReference type="NCBI Taxonomy" id="202257"/>
    <lineage>
        <taxon>Eukaryota</taxon>
        <taxon>Metazoa</taxon>
        <taxon>Chordata</taxon>
        <taxon>Craniata</taxon>
        <taxon>Vertebrata</taxon>
        <taxon>Euteleostomi</taxon>
        <taxon>Mammalia</taxon>
        <taxon>Eutheria</taxon>
        <taxon>Laurasiatheria</taxon>
        <taxon>Eulipotyphla</taxon>
        <taxon>Talpidae</taxon>
        <taxon>Galemys</taxon>
    </lineage>
</organism>
<gene>
    <name evidence="1" type="ORF">J0S82_017027</name>
</gene>
<keyword evidence="2" id="KW-1185">Reference proteome</keyword>
<reference evidence="1" key="1">
    <citation type="journal article" date="2021" name="Evol. Appl.">
        <title>The genome of the Pyrenean desman and the effects of bottlenecks and inbreeding on the genomic landscape of an endangered species.</title>
        <authorList>
            <person name="Escoda L."/>
            <person name="Castresana J."/>
        </authorList>
    </citation>
    <scope>NUCLEOTIDE SEQUENCE</scope>
    <source>
        <strain evidence="1">IBE-C5619</strain>
    </source>
</reference>
<dbReference type="EMBL" id="JAGFMF010012125">
    <property type="protein sequence ID" value="KAG8507088.1"/>
    <property type="molecule type" value="Genomic_DNA"/>
</dbReference>
<protein>
    <submittedName>
        <fullName evidence="1">Uncharacterized protein</fullName>
    </submittedName>
</protein>
<sequence length="198" mass="22302">MLLLQRACDAALAVSHGDLALTLRGQFLGLEVFLPPHRQKSAALHLLSRGFAPGWATLMRLLCRQQLWCLQEQKMPVLLFLVPALKGDCWLPIERLPHILWTLNTGRDCEVVRPCTCERVHLFQEQLQRLSSFLALLASSFSFLETWLLVCLSLMISPKCSLTVKVPQASTSEQVKKHGKALLFCLSDDRNIALEEGK</sequence>
<name>A0A8J5ZTE0_GALPY</name>
<dbReference type="Proteomes" id="UP000700334">
    <property type="component" value="Unassembled WGS sequence"/>
</dbReference>
<accession>A0A8J5ZTE0</accession>
<comment type="caution">
    <text evidence="1">The sequence shown here is derived from an EMBL/GenBank/DDBJ whole genome shotgun (WGS) entry which is preliminary data.</text>
</comment>
<dbReference type="AlphaFoldDB" id="A0A8J5ZTE0"/>
<proteinExistence type="predicted"/>
<evidence type="ECO:0000313" key="1">
    <source>
        <dbReference type="EMBL" id="KAG8507088.1"/>
    </source>
</evidence>